<gene>
    <name evidence="3" type="ORF">FC98_GL000334</name>
</gene>
<dbReference type="PATRIC" id="fig|1423766.4.peg.333"/>
<feature type="chain" id="PRO_5006408561" description="DUF5626 domain-containing protein" evidence="1">
    <location>
        <begin position="27"/>
        <end position="111"/>
    </location>
</feature>
<comment type="caution">
    <text evidence="3">The sequence shown here is derived from an EMBL/GenBank/DDBJ whole genome shotgun (WGS) entry which is preliminary data.</text>
</comment>
<evidence type="ECO:0000259" key="2">
    <source>
        <dbReference type="Pfam" id="PF18540"/>
    </source>
</evidence>
<evidence type="ECO:0000313" key="4">
    <source>
        <dbReference type="Proteomes" id="UP000051439"/>
    </source>
</evidence>
<evidence type="ECO:0000256" key="1">
    <source>
        <dbReference type="SAM" id="SignalP"/>
    </source>
</evidence>
<accession>A0A0R1NPI2</accession>
<dbReference type="Proteomes" id="UP000051439">
    <property type="component" value="Unassembled WGS sequence"/>
</dbReference>
<organism evidence="3 4">
    <name type="scientific">Lentilactobacillus kisonensis DSM 19906 = JCM 15041</name>
    <dbReference type="NCBI Taxonomy" id="1423766"/>
    <lineage>
        <taxon>Bacteria</taxon>
        <taxon>Bacillati</taxon>
        <taxon>Bacillota</taxon>
        <taxon>Bacilli</taxon>
        <taxon>Lactobacillales</taxon>
        <taxon>Lactobacillaceae</taxon>
        <taxon>Lentilactobacillus</taxon>
    </lineage>
</organism>
<sequence length="111" mass="12429">MNQIKKLMMAMTIVILTLCATVRIHAATYRVSHVSALSWEARYDVTTRGNQITDVSHVKAKGIVGSIVKKSLSQPTRNKVTLHMTRKVGSVIYQTQLKTKVTNHRIHVTTS</sequence>
<dbReference type="InterPro" id="IPR040491">
    <property type="entry name" value="DUF5626"/>
</dbReference>
<keyword evidence="1" id="KW-0732">Signal</keyword>
<protein>
    <recommendedName>
        <fullName evidence="2">DUF5626 domain-containing protein</fullName>
    </recommendedName>
</protein>
<feature type="domain" description="DUF5626" evidence="2">
    <location>
        <begin position="11"/>
        <end position="108"/>
    </location>
</feature>
<reference evidence="3 4" key="1">
    <citation type="journal article" date="2015" name="Genome Announc.">
        <title>Expanding the biotechnology potential of lactobacilli through comparative genomics of 213 strains and associated genera.</title>
        <authorList>
            <person name="Sun Z."/>
            <person name="Harris H.M."/>
            <person name="McCann A."/>
            <person name="Guo C."/>
            <person name="Argimon S."/>
            <person name="Zhang W."/>
            <person name="Yang X."/>
            <person name="Jeffery I.B."/>
            <person name="Cooney J.C."/>
            <person name="Kagawa T.F."/>
            <person name="Liu W."/>
            <person name="Song Y."/>
            <person name="Salvetti E."/>
            <person name="Wrobel A."/>
            <person name="Rasinkangas P."/>
            <person name="Parkhill J."/>
            <person name="Rea M.C."/>
            <person name="O'Sullivan O."/>
            <person name="Ritari J."/>
            <person name="Douillard F.P."/>
            <person name="Paul Ross R."/>
            <person name="Yang R."/>
            <person name="Briner A.E."/>
            <person name="Felis G.E."/>
            <person name="de Vos W.M."/>
            <person name="Barrangou R."/>
            <person name="Klaenhammer T.R."/>
            <person name="Caufield P.W."/>
            <person name="Cui Y."/>
            <person name="Zhang H."/>
            <person name="O'Toole P.W."/>
        </authorList>
    </citation>
    <scope>NUCLEOTIDE SEQUENCE [LARGE SCALE GENOMIC DNA]</scope>
    <source>
        <strain evidence="3 4">DSM 19906</strain>
    </source>
</reference>
<name>A0A0R1NPI2_9LACO</name>
<keyword evidence="4" id="KW-1185">Reference proteome</keyword>
<dbReference type="EMBL" id="AZEB01000010">
    <property type="protein sequence ID" value="KRL22038.1"/>
    <property type="molecule type" value="Genomic_DNA"/>
</dbReference>
<evidence type="ECO:0000313" key="3">
    <source>
        <dbReference type="EMBL" id="KRL22038.1"/>
    </source>
</evidence>
<proteinExistence type="predicted"/>
<feature type="signal peptide" evidence="1">
    <location>
        <begin position="1"/>
        <end position="26"/>
    </location>
</feature>
<dbReference type="AlphaFoldDB" id="A0A0R1NPI2"/>
<dbReference type="Pfam" id="PF18540">
    <property type="entry name" value="DUF5626"/>
    <property type="match status" value="1"/>
</dbReference>